<feature type="domain" description="Protein kinase" evidence="1">
    <location>
        <begin position="1"/>
        <end position="134"/>
    </location>
</feature>
<organism evidence="2 3">
    <name type="scientific">Candidatus Brennerbacteria bacterium CG_4_9_14_3_um_filter_43_9</name>
    <dbReference type="NCBI Taxonomy" id="1974522"/>
    <lineage>
        <taxon>Bacteria</taxon>
        <taxon>Candidatus Brenneribacteriota</taxon>
    </lineage>
</organism>
<dbReference type="SUPFAM" id="SSF56112">
    <property type="entry name" value="Protein kinase-like (PK-like)"/>
    <property type="match status" value="1"/>
</dbReference>
<dbReference type="EMBL" id="PFUA01000079">
    <property type="protein sequence ID" value="PJB49719.1"/>
    <property type="molecule type" value="Genomic_DNA"/>
</dbReference>
<gene>
    <name evidence="2" type="ORF">CO102_03170</name>
</gene>
<name>A0A2M8C0S8_9BACT</name>
<dbReference type="InterPro" id="IPR011009">
    <property type="entry name" value="Kinase-like_dom_sf"/>
</dbReference>
<dbReference type="InterPro" id="IPR000719">
    <property type="entry name" value="Prot_kinase_dom"/>
</dbReference>
<comment type="caution">
    <text evidence="2">The sequence shown here is derived from an EMBL/GenBank/DDBJ whole genome shotgun (WGS) entry which is preliminary data.</text>
</comment>
<evidence type="ECO:0000313" key="2">
    <source>
        <dbReference type="EMBL" id="PJB49719.1"/>
    </source>
</evidence>
<reference evidence="3" key="1">
    <citation type="submission" date="2017-09" db="EMBL/GenBank/DDBJ databases">
        <title>Depth-based differentiation of microbial function through sediment-hosted aquifers and enrichment of novel symbionts in the deep terrestrial subsurface.</title>
        <authorList>
            <person name="Probst A.J."/>
            <person name="Ladd B."/>
            <person name="Jarett J.K."/>
            <person name="Geller-Mcgrath D.E."/>
            <person name="Sieber C.M.K."/>
            <person name="Emerson J.B."/>
            <person name="Anantharaman K."/>
            <person name="Thomas B.C."/>
            <person name="Malmstrom R."/>
            <person name="Stieglmeier M."/>
            <person name="Klingl A."/>
            <person name="Woyke T."/>
            <person name="Ryan C.M."/>
            <person name="Banfield J.F."/>
        </authorList>
    </citation>
    <scope>NUCLEOTIDE SEQUENCE [LARGE SCALE GENOMIC DNA]</scope>
</reference>
<dbReference type="Gene3D" id="1.10.510.10">
    <property type="entry name" value="Transferase(Phosphotransferase) domain 1"/>
    <property type="match status" value="1"/>
</dbReference>
<protein>
    <recommendedName>
        <fullName evidence="1">Protein kinase domain-containing protein</fullName>
    </recommendedName>
</protein>
<feature type="non-terminal residue" evidence="2">
    <location>
        <position position="139"/>
    </location>
</feature>
<dbReference type="GO" id="GO:0005524">
    <property type="term" value="F:ATP binding"/>
    <property type="evidence" value="ECO:0007669"/>
    <property type="project" value="InterPro"/>
</dbReference>
<sequence length="139" mass="15909">MLQNPDDPRSVKVYDFGLAKVLDHEHPYAAEDCGSLGYTAPELLRRERYGVEVDMFSTGVIIFFILSGYRPFNIPGADRGTVKQRIIDCEYTLHADRWSRVSLQAQNLVRGLLTQRDGDSPRLNVEEAVQHDWLREDEA</sequence>
<dbReference type="PANTHER" id="PTHR24347">
    <property type="entry name" value="SERINE/THREONINE-PROTEIN KINASE"/>
    <property type="match status" value="1"/>
</dbReference>
<evidence type="ECO:0000259" key="1">
    <source>
        <dbReference type="PROSITE" id="PS50011"/>
    </source>
</evidence>
<dbReference type="Pfam" id="PF00069">
    <property type="entry name" value="Pkinase"/>
    <property type="match status" value="1"/>
</dbReference>
<evidence type="ECO:0000313" key="3">
    <source>
        <dbReference type="Proteomes" id="UP000228770"/>
    </source>
</evidence>
<accession>A0A2M8C0S8</accession>
<dbReference type="Proteomes" id="UP000228770">
    <property type="component" value="Unassembled WGS sequence"/>
</dbReference>
<dbReference type="PROSITE" id="PS50011">
    <property type="entry name" value="PROTEIN_KINASE_DOM"/>
    <property type="match status" value="1"/>
</dbReference>
<dbReference type="GO" id="GO:0004672">
    <property type="term" value="F:protein kinase activity"/>
    <property type="evidence" value="ECO:0007669"/>
    <property type="project" value="InterPro"/>
</dbReference>
<dbReference type="AlphaFoldDB" id="A0A2M8C0S8"/>
<proteinExistence type="predicted"/>
<dbReference type="SMART" id="SM00220">
    <property type="entry name" value="S_TKc"/>
    <property type="match status" value="1"/>
</dbReference>